<dbReference type="SUPFAM" id="SSF49478">
    <property type="entry name" value="Cna protein B-type domain"/>
    <property type="match status" value="1"/>
</dbReference>
<dbReference type="Gene3D" id="2.60.40.1220">
    <property type="match status" value="1"/>
</dbReference>
<dbReference type="Gene3D" id="2.60.40.10">
    <property type="entry name" value="Immunoglobulins"/>
    <property type="match status" value="2"/>
</dbReference>
<name>A0A0X3ARB8_9FLAO</name>
<evidence type="ECO:0000256" key="3">
    <source>
        <dbReference type="SAM" id="MobiDB-lite"/>
    </source>
</evidence>
<dbReference type="InterPro" id="IPR026906">
    <property type="entry name" value="LRR_5"/>
</dbReference>
<dbReference type="InterPro" id="IPR032675">
    <property type="entry name" value="LRR_dom_sf"/>
</dbReference>
<protein>
    <submittedName>
        <fullName evidence="4">Leucine rich repeat-containing protein</fullName>
    </submittedName>
</protein>
<feature type="region of interest" description="Disordered" evidence="3">
    <location>
        <begin position="726"/>
        <end position="845"/>
    </location>
</feature>
<dbReference type="EMBL" id="FCOR01000012">
    <property type="protein sequence ID" value="CVK16926.1"/>
    <property type="molecule type" value="Genomic_DNA"/>
</dbReference>
<organism evidence="4 5">
    <name type="scientific">Apibacter mensalis</name>
    <dbReference type="NCBI Taxonomy" id="1586267"/>
    <lineage>
        <taxon>Bacteria</taxon>
        <taxon>Pseudomonadati</taxon>
        <taxon>Bacteroidota</taxon>
        <taxon>Flavobacteriia</taxon>
        <taxon>Flavobacteriales</taxon>
        <taxon>Weeksellaceae</taxon>
        <taxon>Apibacter</taxon>
    </lineage>
</organism>
<evidence type="ECO:0000313" key="5">
    <source>
        <dbReference type="Proteomes" id="UP000182761"/>
    </source>
</evidence>
<evidence type="ECO:0000256" key="1">
    <source>
        <dbReference type="ARBA" id="ARBA00009432"/>
    </source>
</evidence>
<evidence type="ECO:0000256" key="2">
    <source>
        <dbReference type="ARBA" id="ARBA00022729"/>
    </source>
</evidence>
<gene>
    <name evidence="4" type="ORF">Ga0061079_11259</name>
</gene>
<dbReference type="Proteomes" id="UP000182761">
    <property type="component" value="Unassembled WGS sequence"/>
</dbReference>
<accession>A0A0X3ARB8</accession>
<dbReference type="InterPro" id="IPR013783">
    <property type="entry name" value="Ig-like_fold"/>
</dbReference>
<evidence type="ECO:0000313" key="4">
    <source>
        <dbReference type="EMBL" id="CVK16926.1"/>
    </source>
</evidence>
<keyword evidence="2" id="KW-0732">Signal</keyword>
<comment type="similarity">
    <text evidence="1">Belongs to the internalin family.</text>
</comment>
<dbReference type="Gene3D" id="3.80.10.10">
    <property type="entry name" value="Ribonuclease Inhibitor"/>
    <property type="match status" value="1"/>
</dbReference>
<reference evidence="4 5" key="1">
    <citation type="submission" date="2016-01" db="EMBL/GenBank/DDBJ databases">
        <authorList>
            <person name="McClelland M."/>
            <person name="Jain A."/>
            <person name="Saraogi P."/>
            <person name="Mendelson R."/>
            <person name="Westerman R."/>
            <person name="SanMiguel P."/>
            <person name="Csonka L."/>
        </authorList>
    </citation>
    <scope>NUCLEOTIDE SEQUENCE [LARGE SCALE GENOMIC DNA]</scope>
    <source>
        <strain evidence="4 5">R-53146</strain>
    </source>
</reference>
<feature type="non-terminal residue" evidence="4">
    <location>
        <position position="1"/>
    </location>
</feature>
<dbReference type="STRING" id="1586267.GCA_001418685_01792"/>
<feature type="compositionally biased region" description="Gly residues" evidence="3">
    <location>
        <begin position="750"/>
        <end position="797"/>
    </location>
</feature>
<sequence>FNGTVVLPKNLKTIGKEAFSYSGIKEIILPASLKKIDTEAFYGAKQLVSITSNSTTPPALGKNVFYGVDKNTCLLQVPNPSRQLYAKADQWKDFQFKDAVFKISLQLPESEISVNTPILVTTTLENKGNSNSDSNWKVAYFLSEDDLWDANDTLLTKHSASKAIPAKDKYSFNTTLTFPNKLGDLYLIAVVIPKDSTDESSEDCIRLAVKVHLSPEYKASITSLDKTVYAKGEKIIFKGKAWLADQRPAADKNIRIYLLTAGTKREIITKTHSDGSFTYLFNPLSGESGYYQVGASHPDISSSVPQAEFNILGVNIRDNDSNLQGIVGHTVEGAIEVKNTTNLTLHNLKVIPKVSSEKYSISFEPWTTVEPQKVFLLTYKLTAKKVTEANKYEPLEFEVISDEGNLADFSAKYTATTAKGNLEVKEYSKEFTITKGKKRMVEYTLVNTGKGDTGKLSFSLLSVDWFRILNPASASIDNLAPGQTATFSIELSGKAGLPIHTPFKGTIAVNTEKANSVQIPFTIEMVSEETGSLWVDVVDEYSYNTPSKPHVKNAKVIISHPFTGKVLGEGITDENGLYKLDTIPEGYYTITVSADKHETYKNNILINAGKVNKQKIFISYKGVSYTWEVTPTEIEDEYDIELKVDYETNVPQPVVVMDIPKPLPTLEPGATYNFMVTLTNKGLITAQNAKIHFDSYNNYVFTPLVNKIDIPALSAVQIPVVMSVKNSNSSGDSNHNHENTGGNGSNSDNGGSGNNGNGSNGNGGNSGNGGSGNNGNGSNSGNGESGNNGNGSNGNGGNSDNEGSGNNSNASNDNGGNSDNEGSGNNSNASNDNGGNSDNEGTENNGNNNIDGGCISFATVNYKYVCGGDTIQKTSYTVIYKKAGCGSSGSGSLYLPDGHGSGSGGFIPIHISNGCNPTPSCILDAANALVGCVSFVPNTFGCIWTLLTGQLDAEGIISCLIGYIRYGDYLSCCWSIYKLYSCLDNMKNANQTFRAISVTNELNDIESILNFLNTVRDFYAEYYGNSLINSQSLDEFAKKTVSHLATNKPFTSQEVEHIKSLFANSDLSSSDMDQFFTRWNLTVEAWNKQIFAPNDQYPDIVDKTKLNKHFNTLVSIKKYIISRGYDSLEKMYEDRLNEAKDLVNRKQNSVCAKVSLNFKQKMVMTREAFEGNFSLSNGNQEKAIKNIKLDLEIKDEQGNLANDLFQITINSLTDLTHIDGTGTLEPGKKGLATILFIPTQKAAPKVKKYYSFGGTLSYTNPFTDEVVTIKLLPNTLEVNPSPNIYLDYFMQRNILGDDPLTADIEPIVPAELGIIIHNKGVGTAKNVRVDSAQPQIVDNEKGLAIDFDIMGSSFNGKNRQLGLTYVDFGNIEGGKTAVAQWWITSSLLGHFIDYEAKVSHTNSYGNPDLSLVGGIKIHELIKSIRVYGDQDDGINDFLVNDIPDLREFPDSLFLSNGGTEPVFPTKNIIIKTNNSTSLITEIEITPSQAGWNYGLVNDPWNGNYSITKIVRNDGVEIPVDNFWLTHCTLHDGADPIYENKLHVIDKFESLQSATYTVFLEFNKNQAVQVETITHVPDKTIYESLEYVDVTFNTPINPATFTYKDIYLSCQGGKNLSDSSISISALNNRTFRVSLKPKTKEFGYYRFRVLTTDIEDTNGNKGSMGKEASWTQIPQIKIVNVSGILNDGQPVDKMEIQFNIPVNFTKEAVYLVKGKSDKIILDNVTISNIKDNMFFTLEGLNQYNRKEGNYSLVIDLSKITDMNKNSGKDIHSEKWVIYPPTAQIKLYPNPVLYNLTLESNIPIKWYHIVSLFGKSEFYEIFPENTYKTIIKTNNSWNKGIYLIFVYDHNNKLIALRRFIKI</sequence>
<keyword evidence="5" id="KW-1185">Reference proteome</keyword>
<feature type="compositionally biased region" description="Low complexity" evidence="3">
    <location>
        <begin position="798"/>
        <end position="845"/>
    </location>
</feature>
<proteinExistence type="inferred from homology"/>
<dbReference type="Pfam" id="PF13306">
    <property type="entry name" value="LRR_5"/>
    <property type="match status" value="1"/>
</dbReference>
<dbReference type="OrthoDB" id="1082689at2"/>
<dbReference type="InterPro" id="IPR014755">
    <property type="entry name" value="Cu-Rt/internalin_Ig-like"/>
</dbReference>